<protein>
    <submittedName>
        <fullName evidence="1">Uncharacterized protein</fullName>
    </submittedName>
</protein>
<keyword evidence="2" id="KW-1185">Reference proteome</keyword>
<proteinExistence type="predicted"/>
<evidence type="ECO:0000313" key="2">
    <source>
        <dbReference type="Proteomes" id="UP001597344"/>
    </source>
</evidence>
<organism evidence="1 2">
    <name type="scientific">Aquimarina celericrescens</name>
    <dbReference type="NCBI Taxonomy" id="1964542"/>
    <lineage>
        <taxon>Bacteria</taxon>
        <taxon>Pseudomonadati</taxon>
        <taxon>Bacteroidota</taxon>
        <taxon>Flavobacteriia</taxon>
        <taxon>Flavobacteriales</taxon>
        <taxon>Flavobacteriaceae</taxon>
        <taxon>Aquimarina</taxon>
    </lineage>
</organism>
<reference evidence="2" key="1">
    <citation type="journal article" date="2019" name="Int. J. Syst. Evol. Microbiol.">
        <title>The Global Catalogue of Microorganisms (GCM) 10K type strain sequencing project: providing services to taxonomists for standard genome sequencing and annotation.</title>
        <authorList>
            <consortium name="The Broad Institute Genomics Platform"/>
            <consortium name="The Broad Institute Genome Sequencing Center for Infectious Disease"/>
            <person name="Wu L."/>
            <person name="Ma J."/>
        </authorList>
    </citation>
    <scope>NUCLEOTIDE SEQUENCE [LARGE SCALE GENOMIC DNA]</scope>
    <source>
        <strain evidence="2">DT92</strain>
    </source>
</reference>
<dbReference type="Proteomes" id="UP001597344">
    <property type="component" value="Unassembled WGS sequence"/>
</dbReference>
<accession>A0ABW5AS28</accession>
<sequence>MKNIIKYVLLILVLCACQKETDSIQSEIQNTIWVENIKLGESNKRTYGPLIKLKTEYGSLECERRFTNCRCEDTHLATFCRWKVDFLEVPPLEFEEPPVVYDPCQEVPCGWNHTDPWDVYENIDPLEFGSIKDHLQLEIEQPTAEAFIVALNEELLVAQFYEENQMMGEPSSEPNVYYLNNEIIFEESLAEEIGLNGTIIEPGEYPILYNEENQTYNVIFKVH</sequence>
<comment type="caution">
    <text evidence="1">The sequence shown here is derived from an EMBL/GenBank/DDBJ whole genome shotgun (WGS) entry which is preliminary data.</text>
</comment>
<gene>
    <name evidence="1" type="ORF">ACFSJT_03275</name>
</gene>
<evidence type="ECO:0000313" key="1">
    <source>
        <dbReference type="EMBL" id="MFD2185798.1"/>
    </source>
</evidence>
<dbReference type="RefSeq" id="WP_378318767.1">
    <property type="nucleotide sequence ID" value="NZ_JBHUHY010000002.1"/>
</dbReference>
<name>A0ABW5AS28_9FLAO</name>
<dbReference type="PROSITE" id="PS51257">
    <property type="entry name" value="PROKAR_LIPOPROTEIN"/>
    <property type="match status" value="1"/>
</dbReference>
<dbReference type="EMBL" id="JBHUHY010000002">
    <property type="protein sequence ID" value="MFD2185798.1"/>
    <property type="molecule type" value="Genomic_DNA"/>
</dbReference>